<dbReference type="Pfam" id="PF00733">
    <property type="entry name" value="Asn_synthase"/>
    <property type="match status" value="1"/>
</dbReference>
<dbReference type="Gene3D" id="3.60.20.10">
    <property type="entry name" value="Glutamine Phosphoribosylpyrophosphate, subunit 1, domain 1"/>
    <property type="match status" value="1"/>
</dbReference>
<proteinExistence type="predicted"/>
<dbReference type="EMBL" id="UINC01224461">
    <property type="protein sequence ID" value="SVE54094.1"/>
    <property type="molecule type" value="Genomic_DNA"/>
</dbReference>
<sequence>VTAARDPFGIKPLYMCRHGELVGFASEARPLRRLKDQGADVTAMSELLLFRFAAGRLSNFLGIDRILPGSVIRTGLNRQHYSERRYNDILDTLNSSRTTLDKNILAENTNAILQKSVKDHTASDVGYAVQLSGGIDSSLIAHIVKSINPGDVHSFGLYLGENRHDERPYREFVVENTGLIHHEIPVTGNLFADAFPRAVHHMEGPSPHLGCILLMVLCDSVRTMTKVILTG</sequence>
<accession>A0A383EBV0</accession>
<dbReference type="InterPro" id="IPR051786">
    <property type="entry name" value="ASN_synthetase/amidase"/>
</dbReference>
<gene>
    <name evidence="3" type="ORF">METZ01_LOCUS506948</name>
</gene>
<reference evidence="3" key="1">
    <citation type="submission" date="2018-05" db="EMBL/GenBank/DDBJ databases">
        <authorList>
            <person name="Lanie J.A."/>
            <person name="Ng W.-L."/>
            <person name="Kazmierczak K.M."/>
            <person name="Andrzejewski T.M."/>
            <person name="Davidsen T.M."/>
            <person name="Wayne K.J."/>
            <person name="Tettelin H."/>
            <person name="Glass J.I."/>
            <person name="Rusch D."/>
            <person name="Podicherti R."/>
            <person name="Tsui H.-C.T."/>
            <person name="Winkler M.E."/>
        </authorList>
    </citation>
    <scope>NUCLEOTIDE SEQUENCE</scope>
</reference>
<dbReference type="Pfam" id="PF13537">
    <property type="entry name" value="GATase_7"/>
    <property type="match status" value="1"/>
</dbReference>
<evidence type="ECO:0000313" key="3">
    <source>
        <dbReference type="EMBL" id="SVE54094.1"/>
    </source>
</evidence>
<dbReference type="Gene3D" id="3.40.50.620">
    <property type="entry name" value="HUPs"/>
    <property type="match status" value="1"/>
</dbReference>
<dbReference type="InterPro" id="IPR014729">
    <property type="entry name" value="Rossmann-like_a/b/a_fold"/>
</dbReference>
<dbReference type="InterPro" id="IPR017932">
    <property type="entry name" value="GATase_2_dom"/>
</dbReference>
<feature type="non-terminal residue" evidence="3">
    <location>
        <position position="1"/>
    </location>
</feature>
<dbReference type="InterPro" id="IPR029055">
    <property type="entry name" value="Ntn_hydrolases_N"/>
</dbReference>
<name>A0A383EBV0_9ZZZZ</name>
<evidence type="ECO:0000259" key="1">
    <source>
        <dbReference type="Pfam" id="PF00733"/>
    </source>
</evidence>
<dbReference type="PANTHER" id="PTHR43284:SF1">
    <property type="entry name" value="ASPARAGINE SYNTHETASE"/>
    <property type="match status" value="1"/>
</dbReference>
<dbReference type="GO" id="GO:0004066">
    <property type="term" value="F:asparagine synthase (glutamine-hydrolyzing) activity"/>
    <property type="evidence" value="ECO:0007669"/>
    <property type="project" value="InterPro"/>
</dbReference>
<dbReference type="GO" id="GO:0006529">
    <property type="term" value="P:asparagine biosynthetic process"/>
    <property type="evidence" value="ECO:0007669"/>
    <property type="project" value="InterPro"/>
</dbReference>
<dbReference type="InterPro" id="IPR001962">
    <property type="entry name" value="Asn_synthase"/>
</dbReference>
<protein>
    <submittedName>
        <fullName evidence="3">Uncharacterized protein</fullName>
    </submittedName>
</protein>
<feature type="non-terminal residue" evidence="3">
    <location>
        <position position="231"/>
    </location>
</feature>
<feature type="domain" description="Asparagine synthetase" evidence="1">
    <location>
        <begin position="111"/>
        <end position="231"/>
    </location>
</feature>
<dbReference type="AlphaFoldDB" id="A0A383EBV0"/>
<dbReference type="SUPFAM" id="SSF56235">
    <property type="entry name" value="N-terminal nucleophile aminohydrolases (Ntn hydrolases)"/>
    <property type="match status" value="1"/>
</dbReference>
<dbReference type="PANTHER" id="PTHR43284">
    <property type="entry name" value="ASPARAGINE SYNTHETASE (GLUTAMINE-HYDROLYZING)"/>
    <property type="match status" value="1"/>
</dbReference>
<dbReference type="SUPFAM" id="SSF52402">
    <property type="entry name" value="Adenine nucleotide alpha hydrolases-like"/>
    <property type="match status" value="1"/>
</dbReference>
<dbReference type="GO" id="GO:0005829">
    <property type="term" value="C:cytosol"/>
    <property type="evidence" value="ECO:0007669"/>
    <property type="project" value="TreeGrafter"/>
</dbReference>
<evidence type="ECO:0000259" key="2">
    <source>
        <dbReference type="Pfam" id="PF13537"/>
    </source>
</evidence>
<organism evidence="3">
    <name type="scientific">marine metagenome</name>
    <dbReference type="NCBI Taxonomy" id="408172"/>
    <lineage>
        <taxon>unclassified sequences</taxon>
        <taxon>metagenomes</taxon>
        <taxon>ecological metagenomes</taxon>
    </lineage>
</organism>
<feature type="domain" description="Glutamine amidotransferase type-2" evidence="2">
    <location>
        <begin position="2"/>
        <end position="31"/>
    </location>
</feature>